<proteinExistence type="predicted"/>
<feature type="signal peptide" evidence="1">
    <location>
        <begin position="1"/>
        <end position="18"/>
    </location>
</feature>
<evidence type="ECO:0000313" key="3">
    <source>
        <dbReference type="Proteomes" id="UP001199919"/>
    </source>
</evidence>
<evidence type="ECO:0000313" key="2">
    <source>
        <dbReference type="EMBL" id="MCD8740035.1"/>
    </source>
</evidence>
<protein>
    <recommendedName>
        <fullName evidence="4">TonB C-terminal domain-containing protein</fullName>
    </recommendedName>
</protein>
<dbReference type="EMBL" id="JAJPWV010000002">
    <property type="protein sequence ID" value="MCD8740035.1"/>
    <property type="molecule type" value="Genomic_DNA"/>
</dbReference>
<comment type="caution">
    <text evidence="2">The sequence shown here is derived from an EMBL/GenBank/DDBJ whole genome shotgun (WGS) entry which is preliminary data.</text>
</comment>
<keyword evidence="3" id="KW-1185">Reference proteome</keyword>
<organism evidence="2 3">
    <name type="scientific">Mucilaginibacter roseus</name>
    <dbReference type="NCBI Taxonomy" id="1528868"/>
    <lineage>
        <taxon>Bacteria</taxon>
        <taxon>Pseudomonadati</taxon>
        <taxon>Bacteroidota</taxon>
        <taxon>Sphingobacteriia</taxon>
        <taxon>Sphingobacteriales</taxon>
        <taxon>Sphingobacteriaceae</taxon>
        <taxon>Mucilaginibacter</taxon>
    </lineage>
</organism>
<keyword evidence="1" id="KW-0732">Signal</keyword>
<accession>A0ABS8TYS7</accession>
<dbReference type="Proteomes" id="UP001199919">
    <property type="component" value="Unassembled WGS sequence"/>
</dbReference>
<reference evidence="2 3" key="1">
    <citation type="submission" date="2021-12" db="EMBL/GenBank/DDBJ databases">
        <title>Mucilaginibacter roseus genome.</title>
        <authorList>
            <person name="Ferreira J.R."/>
            <person name="Newman J.D."/>
        </authorList>
    </citation>
    <scope>NUCLEOTIDE SEQUENCE [LARGE SCALE GENOMIC DNA]</scope>
    <source>
        <strain evidence="2 3">LMG 28454</strain>
    </source>
</reference>
<dbReference type="RefSeq" id="WP_232176292.1">
    <property type="nucleotide sequence ID" value="NZ_JAJPWV010000002.1"/>
</dbReference>
<name>A0ABS8TYS7_9SPHI</name>
<evidence type="ECO:0000256" key="1">
    <source>
        <dbReference type="SAM" id="SignalP"/>
    </source>
</evidence>
<sequence length="230" mass="26252">MKYFFALLLCVTTLNLFAQVTQKRDEKLIQDVQERYSVLADSPSIRHGFYQAIYRKKTAIASGRYERGKRVGMWHYYSKTGQLLQNYDYDKHAIVYSSPVDTMHSVRYIIDDEIKPNDAIAPPIKPGSVYFGYMPYVRLVQMPAGLEDFDYTTLVATVELLVSPGGRLADFKIRVTRPGSFINVNKVADMPLDLIEPEDKIFLPASKNGQNVGMTVIITCRFDSRGRVIF</sequence>
<gene>
    <name evidence="2" type="ORF">LT679_05430</name>
</gene>
<feature type="chain" id="PRO_5045050965" description="TonB C-terminal domain-containing protein" evidence="1">
    <location>
        <begin position="19"/>
        <end position="230"/>
    </location>
</feature>
<evidence type="ECO:0008006" key="4">
    <source>
        <dbReference type="Google" id="ProtNLM"/>
    </source>
</evidence>